<dbReference type="eggNOG" id="arCOG00655">
    <property type="taxonomic scope" value="Archaea"/>
</dbReference>
<dbReference type="EMBL" id="CP000866">
    <property type="protein sequence ID" value="ABX12420.1"/>
    <property type="molecule type" value="Genomic_DNA"/>
</dbReference>
<comment type="similarity">
    <text evidence="3">Belongs to the MqnA/MqnD family. MqnA subfamily.</text>
</comment>
<dbReference type="STRING" id="436308.Nmar_0524"/>
<accession>A9A207</accession>
<gene>
    <name evidence="3" type="primary">mqnA</name>
    <name evidence="4" type="ordered locus">Nmar_0524</name>
</gene>
<dbReference type="Proteomes" id="UP000000792">
    <property type="component" value="Chromosome"/>
</dbReference>
<dbReference type="PhylomeDB" id="A9A207"/>
<evidence type="ECO:0000256" key="2">
    <source>
        <dbReference type="ARBA" id="ARBA00023239"/>
    </source>
</evidence>
<dbReference type="PANTHER" id="PTHR37690">
    <property type="entry name" value="CHORISMATE DEHYDRATASE"/>
    <property type="match status" value="1"/>
</dbReference>
<dbReference type="AlphaFoldDB" id="A9A207"/>
<dbReference type="Gene3D" id="3.40.190.10">
    <property type="entry name" value="Periplasmic binding protein-like II"/>
    <property type="match status" value="2"/>
</dbReference>
<comment type="function">
    <text evidence="3">Catalyzes the dehydration of chorismate into 3-[(1-carboxyvinyl)oxy]benzoate, a step in the biosynthesis of menaquinone (MK, vitamin K2).</text>
</comment>
<keyword evidence="5" id="KW-1185">Reference proteome</keyword>
<dbReference type="HAMAP" id="MF_00995">
    <property type="entry name" value="MqnA"/>
    <property type="match status" value="1"/>
</dbReference>
<dbReference type="InParanoid" id="A9A207"/>
<dbReference type="InterPro" id="IPR030868">
    <property type="entry name" value="MqnA"/>
</dbReference>
<dbReference type="GeneID" id="5773871"/>
<evidence type="ECO:0000313" key="5">
    <source>
        <dbReference type="Proteomes" id="UP000000792"/>
    </source>
</evidence>
<evidence type="ECO:0000256" key="3">
    <source>
        <dbReference type="HAMAP-Rule" id="MF_00995"/>
    </source>
</evidence>
<dbReference type="EnsemblBacteria" id="ABX12420">
    <property type="protein sequence ID" value="ABX12420"/>
    <property type="gene ID" value="Nmar_0524"/>
</dbReference>
<dbReference type="KEGG" id="nmr:Nmar_0524"/>
<keyword evidence="2 3" id="KW-0456">Lyase</keyword>
<comment type="pathway">
    <text evidence="3">Quinol/quinone metabolism; menaquinone biosynthesis.</text>
</comment>
<sequence length="253" mass="28598">MMRLGIVDYINMLPVVYGLEKNKVKFDGKIIRDVPTNLNSSLSQGIIDVGFISSIEYARGDYNLLPYCISSKKTVMSVVLVSKVPFEEIKSIQLSTEAATSVILLKILMRYAYKQKVSYGKNGDAELLIGDQALKKLIKKPKHVLDLGKAWNTFSNKNMVFGVLASRKNLPQKKIETLLDSIHLSYQWGQDNLNEIIDYAAEKTNLDKKIISQYFAGLSYSIGIKEISSLKEFYTYSKKINAITEIPCLDIYK</sequence>
<keyword evidence="1 3" id="KW-0474">Menaquinone biosynthesis</keyword>
<dbReference type="CDD" id="cd13634">
    <property type="entry name" value="PBP2_Sco4506"/>
    <property type="match status" value="1"/>
</dbReference>
<evidence type="ECO:0000313" key="4">
    <source>
        <dbReference type="EMBL" id="ABX12420.1"/>
    </source>
</evidence>
<dbReference type="EC" id="4.2.1.151" evidence="3"/>
<dbReference type="PANTHER" id="PTHR37690:SF1">
    <property type="entry name" value="CHORISMATE DEHYDRATASE"/>
    <property type="match status" value="1"/>
</dbReference>
<organism evidence="4 5">
    <name type="scientific">Nitrosopumilus maritimus (strain SCM1)</name>
    <dbReference type="NCBI Taxonomy" id="436308"/>
    <lineage>
        <taxon>Archaea</taxon>
        <taxon>Nitrososphaerota</taxon>
        <taxon>Nitrososphaeria</taxon>
        <taxon>Nitrosopumilales</taxon>
        <taxon>Nitrosopumilaceae</taxon>
        <taxon>Nitrosopumilus</taxon>
    </lineage>
</organism>
<dbReference type="InterPro" id="IPR003773">
    <property type="entry name" value="Menaquinone_biosynth"/>
</dbReference>
<dbReference type="GO" id="GO:0016836">
    <property type="term" value="F:hydro-lyase activity"/>
    <property type="evidence" value="ECO:0007669"/>
    <property type="project" value="UniProtKB-UniRule"/>
</dbReference>
<comment type="catalytic activity">
    <reaction evidence="3">
        <text>chorismate = 3-[(1-carboxyvinyl)-oxy]benzoate + H2O</text>
        <dbReference type="Rhea" id="RHEA:40051"/>
        <dbReference type="ChEBI" id="CHEBI:15377"/>
        <dbReference type="ChEBI" id="CHEBI:29748"/>
        <dbReference type="ChEBI" id="CHEBI:76981"/>
        <dbReference type="EC" id="4.2.1.151"/>
    </reaction>
</comment>
<dbReference type="Pfam" id="PF02621">
    <property type="entry name" value="VitK2_biosynth"/>
    <property type="match status" value="1"/>
</dbReference>
<dbReference type="RefSeq" id="WP_012214907.1">
    <property type="nucleotide sequence ID" value="NC_010085.1"/>
</dbReference>
<protein>
    <recommendedName>
        <fullName evidence="3">Chorismate dehydratase</fullName>
        <ecNumber evidence="3">4.2.1.151</ecNumber>
    </recommendedName>
    <alternativeName>
        <fullName evidence="3">Menaquinone biosynthetic enzyme MqnA</fullName>
    </alternativeName>
</protein>
<evidence type="ECO:0000256" key="1">
    <source>
        <dbReference type="ARBA" id="ARBA00022428"/>
    </source>
</evidence>
<dbReference type="GO" id="GO:0009234">
    <property type="term" value="P:menaquinone biosynthetic process"/>
    <property type="evidence" value="ECO:0007669"/>
    <property type="project" value="UniProtKB-UniRule"/>
</dbReference>
<dbReference type="UniPathway" id="UPA00079"/>
<dbReference type="SUPFAM" id="SSF53850">
    <property type="entry name" value="Periplasmic binding protein-like II"/>
    <property type="match status" value="1"/>
</dbReference>
<reference evidence="4 5" key="1">
    <citation type="journal article" date="2010" name="Proc. Natl. Acad. Sci. U.S.A.">
        <title>Nitrosopumilus maritimus genome reveals unique mechanisms for nitrification and autotrophy in globally distributed marine crenarchaea.</title>
        <authorList>
            <person name="Walker C.B."/>
            <person name="de la Torre J.R."/>
            <person name="Klotz M.G."/>
            <person name="Urakawa H."/>
            <person name="Pinel N."/>
            <person name="Arp D.J."/>
            <person name="Brochier-Armanet C."/>
            <person name="Chain P.S."/>
            <person name="Chan P.P."/>
            <person name="Gollabgir A."/>
            <person name="Hemp J."/>
            <person name="Hugler M."/>
            <person name="Karr E.A."/>
            <person name="Konneke M."/>
            <person name="Shin M."/>
            <person name="Lawton T.J."/>
            <person name="Lowe T."/>
            <person name="Martens-Habbena W."/>
            <person name="Sayavedra-Soto L.A."/>
            <person name="Lang D."/>
            <person name="Sievert S.M."/>
            <person name="Rosenzweig A.C."/>
            <person name="Manning G."/>
            <person name="Stahl D.A."/>
        </authorList>
    </citation>
    <scope>NUCLEOTIDE SEQUENCE [LARGE SCALE GENOMIC DNA]</scope>
    <source>
        <strain evidence="4 5">SCM1</strain>
    </source>
</reference>
<dbReference type="HOGENOM" id="CLU_059898_1_0_2"/>
<name>A9A207_NITMS</name>
<proteinExistence type="inferred from homology"/>